<dbReference type="Proteomes" id="UP000823990">
    <property type="component" value="Unassembled WGS sequence"/>
</dbReference>
<feature type="region of interest" description="Disordered" evidence="1">
    <location>
        <begin position="91"/>
        <end position="119"/>
    </location>
</feature>
<dbReference type="AlphaFoldDB" id="A0A9D1Q0D5"/>
<accession>A0A9D1Q0D5</accession>
<protein>
    <submittedName>
        <fullName evidence="2">Type II toxin-antitoxin system RnlA family toxin</fullName>
    </submittedName>
</protein>
<reference evidence="2" key="2">
    <citation type="submission" date="2021-04" db="EMBL/GenBank/DDBJ databases">
        <authorList>
            <person name="Gilroy R."/>
        </authorList>
    </citation>
    <scope>NUCLEOTIDE SEQUENCE</scope>
    <source>
        <strain evidence="2">12435</strain>
    </source>
</reference>
<dbReference type="EMBL" id="DXHS01000027">
    <property type="protein sequence ID" value="HIW02024.1"/>
    <property type="molecule type" value="Genomic_DNA"/>
</dbReference>
<comment type="caution">
    <text evidence="2">The sequence shown here is derived from an EMBL/GenBank/DDBJ whole genome shotgun (WGS) entry which is preliminary data.</text>
</comment>
<evidence type="ECO:0000313" key="2">
    <source>
        <dbReference type="EMBL" id="HIW02024.1"/>
    </source>
</evidence>
<evidence type="ECO:0000313" key="3">
    <source>
        <dbReference type="Proteomes" id="UP000823990"/>
    </source>
</evidence>
<evidence type="ECO:0000256" key="1">
    <source>
        <dbReference type="SAM" id="MobiDB-lite"/>
    </source>
</evidence>
<reference evidence="2" key="1">
    <citation type="journal article" date="2021" name="PeerJ">
        <title>Extensive microbial diversity within the chicken gut microbiome revealed by metagenomics and culture.</title>
        <authorList>
            <person name="Gilroy R."/>
            <person name="Ravi A."/>
            <person name="Getino M."/>
            <person name="Pursley I."/>
            <person name="Horton D.L."/>
            <person name="Alikhan N.F."/>
            <person name="Baker D."/>
            <person name="Gharbi K."/>
            <person name="Hall N."/>
            <person name="Watson M."/>
            <person name="Adriaenssens E.M."/>
            <person name="Foster-Nyarko E."/>
            <person name="Jarju S."/>
            <person name="Secka A."/>
            <person name="Antonio M."/>
            <person name="Oren A."/>
            <person name="Chaudhuri R.R."/>
            <person name="La Ragione R."/>
            <person name="Hildebrand F."/>
            <person name="Pallen M.J."/>
        </authorList>
    </citation>
    <scope>NUCLEOTIDE SEQUENCE</scope>
    <source>
        <strain evidence="2">12435</strain>
    </source>
</reference>
<sequence length="392" mass="42835">MNTAVERLRIDGCDAFSVSAAFINMEGAGYVRRKFTPTSDVSHLEVYQYVSPAGEKISVVYDTVAKILTADASADALAALRPMLPAGTPKPAKLPVPAAPKTAVKKEKKLPVSGTGKRVPMLRDVPVPAAVPSPAGVKPAKKRAAKAAKPLPESSVLKGVNRKRLDWALKDMRSADGIKVTAHVGGSSWTLTDAAKNTADLRLEGTTVTLTGTKNALTALVRDRLTSKCDMRLLRKYLSVSLRYLSEASRIDLSNGLTDIANVPRLSDYSVLLITPYRALEKLIYDLQQAEGINVKMIGQAYEKDDDGNYMLKKGYRKRIGSVVYAEVMAALYTEYYKTRNFYTHAENAADSRSRGISDKAEAQRILRNLLSVIEYNCKKLSEIGFSVAEDK</sequence>
<dbReference type="Gene3D" id="6.10.250.2650">
    <property type="match status" value="1"/>
</dbReference>
<organism evidence="2 3">
    <name type="scientific">Candidatus Protoclostridium stercorigallinarum</name>
    <dbReference type="NCBI Taxonomy" id="2838741"/>
    <lineage>
        <taxon>Bacteria</taxon>
        <taxon>Bacillati</taxon>
        <taxon>Bacillota</taxon>
        <taxon>Clostridia</taxon>
        <taxon>Candidatus Protoclostridium</taxon>
    </lineage>
</organism>
<gene>
    <name evidence="2" type="ORF">H9892_01645</name>
</gene>
<proteinExistence type="predicted"/>
<name>A0A9D1Q0D5_9FIRM</name>